<accession>A0A369MFL5</accession>
<name>A0A369MFL5_EGGLN</name>
<evidence type="ECO:0000313" key="2">
    <source>
        <dbReference type="Proteomes" id="UP000253970"/>
    </source>
</evidence>
<dbReference type="Proteomes" id="UP000253970">
    <property type="component" value="Unassembled WGS sequence"/>
</dbReference>
<gene>
    <name evidence="1" type="ORF">C1875_09040</name>
</gene>
<dbReference type="EMBL" id="PPTU01000012">
    <property type="protein sequence ID" value="RDB69781.1"/>
    <property type="molecule type" value="Genomic_DNA"/>
</dbReference>
<reference evidence="1 2" key="1">
    <citation type="journal article" date="2018" name="Elife">
        <title>Discovery and characterization of a prevalent human gut bacterial enzyme sufficient for the inactivation of a family of plant toxins.</title>
        <authorList>
            <person name="Koppel N."/>
            <person name="Bisanz J.E."/>
            <person name="Pandelia M.E."/>
            <person name="Turnbaugh P.J."/>
            <person name="Balskus E.P."/>
        </authorList>
    </citation>
    <scope>NUCLEOTIDE SEQUENCE [LARGE SCALE GENOMIC DNA]</scope>
    <source>
        <strain evidence="1 2">W1 BHI 6</strain>
    </source>
</reference>
<organism evidence="1 2">
    <name type="scientific">Eggerthella lenta</name>
    <name type="common">Eubacterium lentum</name>
    <dbReference type="NCBI Taxonomy" id="84112"/>
    <lineage>
        <taxon>Bacteria</taxon>
        <taxon>Bacillati</taxon>
        <taxon>Actinomycetota</taxon>
        <taxon>Coriobacteriia</taxon>
        <taxon>Eggerthellales</taxon>
        <taxon>Eggerthellaceae</taxon>
        <taxon>Eggerthella</taxon>
    </lineage>
</organism>
<protein>
    <submittedName>
        <fullName evidence="1">Uncharacterized protein</fullName>
    </submittedName>
</protein>
<dbReference type="AlphaFoldDB" id="A0A369MFL5"/>
<evidence type="ECO:0000313" key="1">
    <source>
        <dbReference type="EMBL" id="RDB69781.1"/>
    </source>
</evidence>
<proteinExistence type="predicted"/>
<sequence>MRQAARARDWRGDLASLSFDERVAKTMECLDRRASSKSILYGLLVFCFEERSYEEVEEHAQGYAEFEANRQSGRRYAFFLQRVGAIEEIELDADGAVITEGRRAQLLEEGADQDALDALTVDWRVRTTDVGREAVKLADPLVSLRELLAEKPSRRSAYAHVLAYCRKPRQLGEIIGELDGDPGLEKDEATGLPSMQPSAYVSKLDHAGGLVWMDGWATTKEGLAILEETR</sequence>
<comment type="caution">
    <text evidence="1">The sequence shown here is derived from an EMBL/GenBank/DDBJ whole genome shotgun (WGS) entry which is preliminary data.</text>
</comment>